<keyword evidence="4" id="KW-0813">Transport</keyword>
<reference evidence="11 12" key="1">
    <citation type="submission" date="2019-07" db="EMBL/GenBank/DDBJ databases">
        <title>Draft genome assembly of a fouling barnacle, Amphibalanus amphitrite (Darwin, 1854): The first reference genome for Thecostraca.</title>
        <authorList>
            <person name="Kim W."/>
        </authorList>
    </citation>
    <scope>NUCLEOTIDE SEQUENCE [LARGE SCALE GENOMIC DNA]</scope>
    <source>
        <strain evidence="11">SNU_AA5</strain>
        <tissue evidence="11">Soma without cirri and trophi</tissue>
    </source>
</reference>
<accession>A0A6A4XBB3</accession>
<keyword evidence="12" id="KW-1185">Reference proteome</keyword>
<evidence type="ECO:0000256" key="3">
    <source>
        <dbReference type="ARBA" id="ARBA00010705"/>
    </source>
</evidence>
<sequence length="141" mass="16393">MGHYNFPKEFMLCRQEEKDPRKCLAEGRAVTSCALEFFRKVKSTCLDEFNQYANCLDRGSPDLKFRMCRNTQSVFDKCVQDNMGMERPYYGYFCAPKVIRTNRPRPAPEPPLEFPNTPDELPDTMPRKPAPYSQGGGRQFF</sequence>
<dbReference type="GO" id="GO:0005739">
    <property type="term" value="C:mitochondrion"/>
    <property type="evidence" value="ECO:0007669"/>
    <property type="project" value="UniProtKB-SubCell"/>
</dbReference>
<gene>
    <name evidence="11" type="primary">Ndufa8_1</name>
    <name evidence="11" type="ORF">FJT64_017532</name>
</gene>
<keyword evidence="5" id="KW-0679">Respiratory chain</keyword>
<evidence type="ECO:0000256" key="6">
    <source>
        <dbReference type="ARBA" id="ARBA00022737"/>
    </source>
</evidence>
<dbReference type="Proteomes" id="UP000440578">
    <property type="component" value="Unassembled WGS sequence"/>
</dbReference>
<dbReference type="PANTHER" id="PTHR13344">
    <property type="entry name" value="NADH-UBIQUINONE OXIDOREDUCTASE"/>
    <property type="match status" value="1"/>
</dbReference>
<dbReference type="InterPro" id="IPR016680">
    <property type="entry name" value="NDUFA8"/>
</dbReference>
<keyword evidence="7" id="KW-0249">Electron transport</keyword>
<keyword evidence="6" id="KW-0677">Repeat</keyword>
<evidence type="ECO:0000256" key="8">
    <source>
        <dbReference type="ARBA" id="ARBA00023128"/>
    </source>
</evidence>
<evidence type="ECO:0000256" key="5">
    <source>
        <dbReference type="ARBA" id="ARBA00022660"/>
    </source>
</evidence>
<dbReference type="OrthoDB" id="276296at2759"/>
<feature type="region of interest" description="Disordered" evidence="10">
    <location>
        <begin position="103"/>
        <end position="141"/>
    </location>
</feature>
<organism evidence="11 12">
    <name type="scientific">Amphibalanus amphitrite</name>
    <name type="common">Striped barnacle</name>
    <name type="synonym">Balanus amphitrite</name>
    <dbReference type="NCBI Taxonomy" id="1232801"/>
    <lineage>
        <taxon>Eukaryota</taxon>
        <taxon>Metazoa</taxon>
        <taxon>Ecdysozoa</taxon>
        <taxon>Arthropoda</taxon>
        <taxon>Crustacea</taxon>
        <taxon>Multicrustacea</taxon>
        <taxon>Cirripedia</taxon>
        <taxon>Thoracica</taxon>
        <taxon>Thoracicalcarea</taxon>
        <taxon>Balanomorpha</taxon>
        <taxon>Balanoidea</taxon>
        <taxon>Balanidae</taxon>
        <taxon>Amphibalaninae</taxon>
        <taxon>Amphibalanus</taxon>
    </lineage>
</organism>
<name>A0A6A4XBB3_AMPAM</name>
<evidence type="ECO:0000256" key="7">
    <source>
        <dbReference type="ARBA" id="ARBA00022982"/>
    </source>
</evidence>
<evidence type="ECO:0000256" key="9">
    <source>
        <dbReference type="ARBA" id="ARBA00023157"/>
    </source>
</evidence>
<keyword evidence="8" id="KW-0496">Mitochondrion</keyword>
<comment type="function">
    <text evidence="1">Accessory subunit of the mitochondrial membrane respiratory chain NADH dehydrogenase (Complex I), that is believed not to be involved in catalysis. Complex I functions in the transfer of electrons from NADH to the respiratory chain. The immediate electron acceptor for the enzyme is believed to be ubiquinone.</text>
</comment>
<evidence type="ECO:0000256" key="10">
    <source>
        <dbReference type="SAM" id="MobiDB-lite"/>
    </source>
</evidence>
<dbReference type="PANTHER" id="PTHR13344:SF0">
    <property type="entry name" value="NADH DEHYDROGENASE [UBIQUINONE] 1 ALPHA SUBCOMPLEX SUBUNIT 8"/>
    <property type="match status" value="1"/>
</dbReference>
<comment type="caution">
    <text evidence="11">The sequence shown here is derived from an EMBL/GenBank/DDBJ whole genome shotgun (WGS) entry which is preliminary data.</text>
</comment>
<evidence type="ECO:0000256" key="4">
    <source>
        <dbReference type="ARBA" id="ARBA00022448"/>
    </source>
</evidence>
<comment type="similarity">
    <text evidence="3">Belongs to the complex I NDUFA8 subunit family.</text>
</comment>
<evidence type="ECO:0000256" key="2">
    <source>
        <dbReference type="ARBA" id="ARBA00004173"/>
    </source>
</evidence>
<proteinExistence type="inferred from homology"/>
<keyword evidence="11" id="KW-0830">Ubiquinone</keyword>
<keyword evidence="9" id="KW-1015">Disulfide bond</keyword>
<comment type="subcellular location">
    <subcellularLocation>
        <location evidence="2">Mitochondrion</location>
    </subcellularLocation>
</comment>
<dbReference type="AlphaFoldDB" id="A0A6A4XBB3"/>
<evidence type="ECO:0000256" key="1">
    <source>
        <dbReference type="ARBA" id="ARBA00003195"/>
    </source>
</evidence>
<protein>
    <submittedName>
        <fullName evidence="11">NADH dehydrogenase [ubiquinone] 1 alpha subcomplex subunit 8</fullName>
    </submittedName>
</protein>
<dbReference type="GO" id="GO:0006120">
    <property type="term" value="P:mitochondrial electron transport, NADH to ubiquinone"/>
    <property type="evidence" value="ECO:0007669"/>
    <property type="project" value="InterPro"/>
</dbReference>
<evidence type="ECO:0000313" key="11">
    <source>
        <dbReference type="EMBL" id="KAF0311691.1"/>
    </source>
</evidence>
<evidence type="ECO:0000313" key="12">
    <source>
        <dbReference type="Proteomes" id="UP000440578"/>
    </source>
</evidence>
<dbReference type="EMBL" id="VIIS01000220">
    <property type="protein sequence ID" value="KAF0311691.1"/>
    <property type="molecule type" value="Genomic_DNA"/>
</dbReference>